<dbReference type="InterPro" id="IPR000156">
    <property type="entry name" value="Ran_bind_dom"/>
</dbReference>
<dbReference type="EMBL" id="CM010717">
    <property type="protein sequence ID" value="RZC53711.1"/>
    <property type="molecule type" value="Genomic_DNA"/>
</dbReference>
<dbReference type="Pfam" id="PF00638">
    <property type="entry name" value="Ran_BP1"/>
    <property type="match status" value="1"/>
</dbReference>
<gene>
    <name evidence="7" type="ORF">C5167_012559</name>
</gene>
<keyword evidence="4" id="KW-0653">Protein transport</keyword>
<organism evidence="7 8">
    <name type="scientific">Papaver somniferum</name>
    <name type="common">Opium poppy</name>
    <dbReference type="NCBI Taxonomy" id="3469"/>
    <lineage>
        <taxon>Eukaryota</taxon>
        <taxon>Viridiplantae</taxon>
        <taxon>Streptophyta</taxon>
        <taxon>Embryophyta</taxon>
        <taxon>Tracheophyta</taxon>
        <taxon>Spermatophyta</taxon>
        <taxon>Magnoliopsida</taxon>
        <taxon>Ranunculales</taxon>
        <taxon>Papaveraceae</taxon>
        <taxon>Papaveroideae</taxon>
        <taxon>Papaver</taxon>
    </lineage>
</organism>
<dbReference type="PANTHER" id="PTHR23138">
    <property type="entry name" value="RAN BINDING PROTEIN"/>
    <property type="match status" value="1"/>
</dbReference>
<dbReference type="GO" id="GO:0015031">
    <property type="term" value="P:protein transport"/>
    <property type="evidence" value="ECO:0007669"/>
    <property type="project" value="UniProtKB-KW"/>
</dbReference>
<dbReference type="AlphaFoldDB" id="A0A4Y7J195"/>
<evidence type="ECO:0000259" key="6">
    <source>
        <dbReference type="PROSITE" id="PS50196"/>
    </source>
</evidence>
<dbReference type="PANTHER" id="PTHR23138:SF87">
    <property type="entry name" value="E3 SUMO-PROTEIN LIGASE RANBP2"/>
    <property type="match status" value="1"/>
</dbReference>
<dbReference type="STRING" id="3469.A0A4Y7J195"/>
<proteinExistence type="predicted"/>
<name>A0A4Y7J195_PAPSO</name>
<dbReference type="Proteomes" id="UP000316621">
    <property type="component" value="Chromosome 3"/>
</dbReference>
<dbReference type="InterPro" id="IPR011993">
    <property type="entry name" value="PH-like_dom_sf"/>
</dbReference>
<evidence type="ECO:0000256" key="4">
    <source>
        <dbReference type="ARBA" id="ARBA00023132"/>
    </source>
</evidence>
<dbReference type="GO" id="GO:0051028">
    <property type="term" value="P:mRNA transport"/>
    <property type="evidence" value="ECO:0007669"/>
    <property type="project" value="UniProtKB-KW"/>
</dbReference>
<evidence type="ECO:0000313" key="7">
    <source>
        <dbReference type="EMBL" id="RZC53711.1"/>
    </source>
</evidence>
<accession>A0A4Y7J195</accession>
<dbReference type="Gramene" id="RZC53711">
    <property type="protein sequence ID" value="RZC53711"/>
    <property type="gene ID" value="C5167_012559"/>
</dbReference>
<dbReference type="GO" id="GO:0005643">
    <property type="term" value="C:nuclear pore"/>
    <property type="evidence" value="ECO:0007669"/>
    <property type="project" value="UniProtKB-SubCell"/>
</dbReference>
<evidence type="ECO:0000256" key="3">
    <source>
        <dbReference type="ARBA" id="ARBA00023010"/>
    </source>
</evidence>
<dbReference type="InterPro" id="IPR045255">
    <property type="entry name" value="RanBP1-like"/>
</dbReference>
<reference evidence="7 8" key="1">
    <citation type="journal article" date="2018" name="Science">
        <title>The opium poppy genome and morphinan production.</title>
        <authorList>
            <person name="Guo L."/>
            <person name="Winzer T."/>
            <person name="Yang X."/>
            <person name="Li Y."/>
            <person name="Ning Z."/>
            <person name="He Z."/>
            <person name="Teodor R."/>
            <person name="Lu Y."/>
            <person name="Bowser T.A."/>
            <person name="Graham I.A."/>
            <person name="Ye K."/>
        </authorList>
    </citation>
    <scope>NUCLEOTIDE SEQUENCE [LARGE SCALE GENOMIC DNA]</scope>
    <source>
        <strain evidence="8">cv. HN1</strain>
        <tissue evidence="7">Leaves</tissue>
    </source>
</reference>
<keyword evidence="4" id="KW-0539">Nucleus</keyword>
<sequence>MITFKFPELNGEKDFLKGATPRKLYKYPTNTESAEVAPIITLEEEDVLFNLFDKDGKYWKERGNGFIKLLKHKETKKFCFVRRQSKTLKVIANHLVLATISIQKHIWSQKSWIWHASDFSDSELREEVFCARFVYIQDAKLFKEMVAEAAESQVQKSEEIKEDAESQVQNSEESKEGATSLAAIIEKMDVSNIFRFSMVAESQGQISEESKEVTSLAANLTENLSVGEKKDVSNVFQFSTAEKVKKDE</sequence>
<dbReference type="PROSITE" id="PS50196">
    <property type="entry name" value="RANBD1"/>
    <property type="match status" value="1"/>
</dbReference>
<keyword evidence="8" id="KW-1185">Reference proteome</keyword>
<keyword evidence="3" id="KW-0811">Translocation</keyword>
<evidence type="ECO:0000313" key="8">
    <source>
        <dbReference type="Proteomes" id="UP000316621"/>
    </source>
</evidence>
<keyword evidence="5" id="KW-0175">Coiled coil</keyword>
<feature type="domain" description="RanBD1" evidence="6">
    <location>
        <begin position="52"/>
        <end position="155"/>
    </location>
</feature>
<comment type="subcellular location">
    <subcellularLocation>
        <location evidence="1">Nucleus</location>
        <location evidence="1">Nuclear pore complex</location>
    </subcellularLocation>
</comment>
<evidence type="ECO:0000256" key="5">
    <source>
        <dbReference type="SAM" id="Coils"/>
    </source>
</evidence>
<keyword evidence="2" id="KW-0813">Transport</keyword>
<dbReference type="Gene3D" id="2.30.29.30">
    <property type="entry name" value="Pleckstrin-homology domain (PH domain)/Phosphotyrosine-binding domain (PTB)"/>
    <property type="match status" value="1"/>
</dbReference>
<evidence type="ECO:0000256" key="2">
    <source>
        <dbReference type="ARBA" id="ARBA00022816"/>
    </source>
</evidence>
<feature type="coiled-coil region" evidence="5">
    <location>
        <begin position="147"/>
        <end position="181"/>
    </location>
</feature>
<keyword evidence="4" id="KW-0906">Nuclear pore complex</keyword>
<evidence type="ECO:0000256" key="1">
    <source>
        <dbReference type="ARBA" id="ARBA00004567"/>
    </source>
</evidence>
<dbReference type="SUPFAM" id="SSF50729">
    <property type="entry name" value="PH domain-like"/>
    <property type="match status" value="1"/>
</dbReference>
<dbReference type="SMART" id="SM00160">
    <property type="entry name" value="RanBD"/>
    <property type="match status" value="1"/>
</dbReference>
<protein>
    <recommendedName>
        <fullName evidence="6">RanBD1 domain-containing protein</fullName>
    </recommendedName>
</protein>
<dbReference type="GO" id="GO:0005096">
    <property type="term" value="F:GTPase activator activity"/>
    <property type="evidence" value="ECO:0007669"/>
    <property type="project" value="TreeGrafter"/>
</dbReference>
<keyword evidence="2" id="KW-0509">mRNA transport</keyword>
<dbReference type="GO" id="GO:0005737">
    <property type="term" value="C:cytoplasm"/>
    <property type="evidence" value="ECO:0007669"/>
    <property type="project" value="TreeGrafter"/>
</dbReference>